<evidence type="ECO:0008006" key="5">
    <source>
        <dbReference type="Google" id="ProtNLM"/>
    </source>
</evidence>
<dbReference type="EMBL" id="JBIMZQ010000025">
    <property type="protein sequence ID" value="KAL3664035.1"/>
    <property type="molecule type" value="Genomic_DNA"/>
</dbReference>
<evidence type="ECO:0000313" key="3">
    <source>
        <dbReference type="EMBL" id="KAL3664035.1"/>
    </source>
</evidence>
<feature type="coiled-coil region" evidence="1">
    <location>
        <begin position="32"/>
        <end position="135"/>
    </location>
</feature>
<name>A0ABD3FAX0_9STRA</name>
<evidence type="ECO:0000256" key="1">
    <source>
        <dbReference type="SAM" id="Coils"/>
    </source>
</evidence>
<accession>A0ABD3FAX0</accession>
<feature type="region of interest" description="Disordered" evidence="2">
    <location>
        <begin position="172"/>
        <end position="233"/>
    </location>
</feature>
<protein>
    <recommendedName>
        <fullName evidence="5">Centrosomal protein POC5</fullName>
    </recommendedName>
</protein>
<gene>
    <name evidence="3" type="ORF">V7S43_010920</name>
</gene>
<dbReference type="Proteomes" id="UP001632037">
    <property type="component" value="Unassembled WGS sequence"/>
</dbReference>
<dbReference type="AlphaFoldDB" id="A0ABD3FAX0"/>
<reference evidence="3 4" key="1">
    <citation type="submission" date="2024-09" db="EMBL/GenBank/DDBJ databases">
        <title>Genome sequencing and assembly of Phytophthora oleae, isolate VK10A, causative agent of rot of olive drupes.</title>
        <authorList>
            <person name="Conti Taguali S."/>
            <person name="Riolo M."/>
            <person name="La Spada F."/>
            <person name="Cacciola S.O."/>
            <person name="Dionisio G."/>
        </authorList>
    </citation>
    <scope>NUCLEOTIDE SEQUENCE [LARGE SCALE GENOMIC DNA]</scope>
    <source>
        <strain evidence="3 4">VK10A</strain>
    </source>
</reference>
<feature type="compositionally biased region" description="Polar residues" evidence="2">
    <location>
        <begin position="193"/>
        <end position="216"/>
    </location>
</feature>
<keyword evidence="1" id="KW-0175">Coiled coil</keyword>
<organism evidence="3 4">
    <name type="scientific">Phytophthora oleae</name>
    <dbReference type="NCBI Taxonomy" id="2107226"/>
    <lineage>
        <taxon>Eukaryota</taxon>
        <taxon>Sar</taxon>
        <taxon>Stramenopiles</taxon>
        <taxon>Oomycota</taxon>
        <taxon>Peronosporomycetes</taxon>
        <taxon>Peronosporales</taxon>
        <taxon>Peronosporaceae</taxon>
        <taxon>Phytophthora</taxon>
    </lineage>
</organism>
<comment type="caution">
    <text evidence="3">The sequence shown here is derived from an EMBL/GenBank/DDBJ whole genome shotgun (WGS) entry which is preliminary data.</text>
</comment>
<evidence type="ECO:0000313" key="4">
    <source>
        <dbReference type="Proteomes" id="UP001632037"/>
    </source>
</evidence>
<feature type="coiled-coil region" evidence="1">
    <location>
        <begin position="267"/>
        <end position="318"/>
    </location>
</feature>
<evidence type="ECO:0000256" key="2">
    <source>
        <dbReference type="SAM" id="MobiDB-lite"/>
    </source>
</evidence>
<keyword evidence="4" id="KW-1185">Reference proteome</keyword>
<proteinExistence type="predicted"/>
<sequence>MKRPQEFAQCLTSLASAVVMAAAEALLAYEPLQQLQHENFLLREENRRVRSEVRELLAWKEKAIAHMAGMAPARQRAAREVERAKQLQQQLRTVETSLKSRGALELATTELEAEREGLQQRVEGLKRENAALKLQSDRRKCRADEAEAQLAAMGESFRLHLEKLVAMRERLDEASTGDSTKMDEKQPAESPSKLISGSTKTDNQTNTRNFSMGNQEPENEEEDGDSSPSVPLNSAALVTGLDAVAHKCLSWLQEHLAQSFARQQRKAALYEAQHEEMNRLKEQVQAASQIPEKFAEDHAKQTRELVELHEAYEKLQQLVSGANHAATVQQQRREEMATRLRLVAGEVRQYLRLVRGEIKRKFGYLPEAIAHAESWARIAEALELLLCQGTDRCIARGSGK</sequence>